<feature type="compositionally biased region" description="Basic and acidic residues" evidence="1">
    <location>
        <begin position="43"/>
        <end position="59"/>
    </location>
</feature>
<evidence type="ECO:0000313" key="3">
    <source>
        <dbReference type="Proteomes" id="UP001558613"/>
    </source>
</evidence>
<gene>
    <name evidence="2" type="ORF">QQF64_005295</name>
</gene>
<sequence>MGVNAVPNDDGEAGTSPTSPKRRPITFSLNNTIARPSSSPPLHDSKVTSRADSVADRKPYGHWVPISRSSSKK</sequence>
<reference evidence="2 3" key="1">
    <citation type="submission" date="2023-09" db="EMBL/GenBank/DDBJ databases">
        <authorList>
            <person name="Wang M."/>
        </authorList>
    </citation>
    <scope>NUCLEOTIDE SEQUENCE [LARGE SCALE GENOMIC DNA]</scope>
    <source>
        <strain evidence="2">GT-2023</strain>
        <tissue evidence="2">Liver</tissue>
    </source>
</reference>
<dbReference type="Pfam" id="PF17069">
    <property type="entry name" value="RSRP"/>
    <property type="match status" value="1"/>
</dbReference>
<proteinExistence type="predicted"/>
<dbReference type="Proteomes" id="UP001558613">
    <property type="component" value="Unassembled WGS sequence"/>
</dbReference>
<feature type="compositionally biased region" description="Polar residues" evidence="1">
    <location>
        <begin position="27"/>
        <end position="37"/>
    </location>
</feature>
<protein>
    <submittedName>
        <fullName evidence="2">Uncharacterized protein</fullName>
    </submittedName>
</protein>
<comment type="caution">
    <text evidence="2">The sequence shown here is derived from an EMBL/GenBank/DDBJ whole genome shotgun (WGS) entry which is preliminary data.</text>
</comment>
<evidence type="ECO:0000313" key="2">
    <source>
        <dbReference type="EMBL" id="KAL1262556.1"/>
    </source>
</evidence>
<keyword evidence="3" id="KW-1185">Reference proteome</keyword>
<organism evidence="2 3">
    <name type="scientific">Cirrhinus molitorella</name>
    <name type="common">mud carp</name>
    <dbReference type="NCBI Taxonomy" id="172907"/>
    <lineage>
        <taxon>Eukaryota</taxon>
        <taxon>Metazoa</taxon>
        <taxon>Chordata</taxon>
        <taxon>Craniata</taxon>
        <taxon>Vertebrata</taxon>
        <taxon>Euteleostomi</taxon>
        <taxon>Actinopterygii</taxon>
        <taxon>Neopterygii</taxon>
        <taxon>Teleostei</taxon>
        <taxon>Ostariophysi</taxon>
        <taxon>Cypriniformes</taxon>
        <taxon>Cyprinidae</taxon>
        <taxon>Labeoninae</taxon>
        <taxon>Labeonini</taxon>
        <taxon>Cirrhinus</taxon>
    </lineage>
</organism>
<dbReference type="EMBL" id="JAYMGO010000013">
    <property type="protein sequence ID" value="KAL1262556.1"/>
    <property type="molecule type" value="Genomic_DNA"/>
</dbReference>
<feature type="region of interest" description="Disordered" evidence="1">
    <location>
        <begin position="1"/>
        <end position="73"/>
    </location>
</feature>
<name>A0ABR3ME22_9TELE</name>
<accession>A0ABR3ME22</accession>
<evidence type="ECO:0000256" key="1">
    <source>
        <dbReference type="SAM" id="MobiDB-lite"/>
    </source>
</evidence>